<organism evidence="6 7">
    <name type="scientific">Austropuccinia psidii MF-1</name>
    <dbReference type="NCBI Taxonomy" id="1389203"/>
    <lineage>
        <taxon>Eukaryota</taxon>
        <taxon>Fungi</taxon>
        <taxon>Dikarya</taxon>
        <taxon>Basidiomycota</taxon>
        <taxon>Pucciniomycotina</taxon>
        <taxon>Pucciniomycetes</taxon>
        <taxon>Pucciniales</taxon>
        <taxon>Sphaerophragmiaceae</taxon>
        <taxon>Austropuccinia</taxon>
    </lineage>
</organism>
<evidence type="ECO:0000256" key="2">
    <source>
        <dbReference type="ARBA" id="ARBA00023242"/>
    </source>
</evidence>
<feature type="region of interest" description="Disordered" evidence="4">
    <location>
        <begin position="138"/>
        <end position="187"/>
    </location>
</feature>
<feature type="domain" description="B30.2/SPRY" evidence="5">
    <location>
        <begin position="234"/>
        <end position="434"/>
    </location>
</feature>
<dbReference type="CDD" id="cd12872">
    <property type="entry name" value="SPRY_Ash2"/>
    <property type="match status" value="1"/>
</dbReference>
<feature type="compositionally biased region" description="Low complexity" evidence="4">
    <location>
        <begin position="461"/>
        <end position="470"/>
    </location>
</feature>
<evidence type="ECO:0000259" key="5">
    <source>
        <dbReference type="PROSITE" id="PS50188"/>
    </source>
</evidence>
<dbReference type="InterPro" id="IPR043136">
    <property type="entry name" value="B30.2/SPRY_sf"/>
</dbReference>
<dbReference type="InterPro" id="IPR003877">
    <property type="entry name" value="SPRY_dom"/>
</dbReference>
<dbReference type="SUPFAM" id="SSF49899">
    <property type="entry name" value="Concanavalin A-like lectins/glucanases"/>
    <property type="match status" value="1"/>
</dbReference>
<feature type="region of interest" description="Disordered" evidence="4">
    <location>
        <begin position="1"/>
        <end position="21"/>
    </location>
</feature>
<feature type="compositionally biased region" description="Polar residues" evidence="4">
    <location>
        <begin position="629"/>
        <end position="642"/>
    </location>
</feature>
<dbReference type="EMBL" id="AVOT02026799">
    <property type="protein sequence ID" value="MBW0518682.1"/>
    <property type="molecule type" value="Genomic_DNA"/>
</dbReference>
<feature type="compositionally biased region" description="Low complexity" evidence="4">
    <location>
        <begin position="649"/>
        <end position="661"/>
    </location>
</feature>
<dbReference type="PANTHER" id="PTHR10598:SF0">
    <property type="entry name" value="SET1_ASH2 HISTONE METHYLTRANSFERASE COMPLEX SUBUNIT ASH2"/>
    <property type="match status" value="1"/>
</dbReference>
<sequence>MEKSPVLRSGRSSDGPKMAGIPTHFRRIFHSTVLCFLGDYRSSASFAMSIKAEILKNSSPDSQKTPLHGDIEIESAGEEEAGQDIDDVQTQTPLVAIPEALELSPEDRESQNGLPTQSIIDASSAELGCSIGLLVPDERDEQSASEREETDRENSVQAENRSKARRKIDGSTGTDTDLKSSSPTLHVDSTTTAISPAFQSLPSYFPPDFFATRSHPWNRSGFRYLACGPAPNQQGDVNDYPIYYTIETLPPCVAKWSWEDRSSYVHITKDGLSVTTDRGFRSARANLPIREGVWYFEIIMIRAGGELNPGGRSDPEEAHVRVGVARRESGLNGPVGIDGYSYGIRDKTGEKVHLSRLQPYSEQFGTGDVIGVLLALPKMRQADDGDKNDPARIQRKRVPIRYRRQLYFESPEYPISKEMEELAQWAVPSKLKQELPSNTASTPISKKKSLPGQKHSESKSTPTLAAPTAPPLRQLPVLKGSKLIFFKNGVCQGVAFEDLLDFLPLRLDSSSSQKTTSEEFGQDLGATQRSGDNLHDDGTLGYYPCVSVYGGGIARLNAGPQFRFPPHDIDGSLLVDQVGSTKDVQAFQKDDEQPSSNLPWRPLSELYPIYMAEQRRLDELDGMEIRKQAMQQAEQANKSTNAAKRKRLSSPNITSISSSTGKGKKKGKSGLMNESLQTASFRPSPLGNMELFEGETSPSVPLRDDHGMSNDTSSLSILCQVASESIAVLTPEPQQEQQVVDTSESINTAIPEQGSTISASLMMKSEVISTTATTVENQMKGTQNLTANDLV</sequence>
<feature type="compositionally biased region" description="Polar residues" evidence="4">
    <location>
        <begin position="435"/>
        <end position="444"/>
    </location>
</feature>
<feature type="compositionally biased region" description="Basic and acidic residues" evidence="4">
    <location>
        <begin position="141"/>
        <end position="154"/>
    </location>
</feature>
<dbReference type="Gene3D" id="2.60.120.920">
    <property type="match status" value="1"/>
</dbReference>
<comment type="caution">
    <text evidence="6">The sequence shown here is derived from an EMBL/GenBank/DDBJ whole genome shotgun (WGS) entry which is preliminary data.</text>
</comment>
<dbReference type="PROSITE" id="PS50188">
    <property type="entry name" value="B302_SPRY"/>
    <property type="match status" value="1"/>
</dbReference>
<keyword evidence="2" id="KW-0539">Nucleus</keyword>
<protein>
    <recommendedName>
        <fullName evidence="5">B30.2/SPRY domain-containing protein</fullName>
    </recommendedName>
</protein>
<dbReference type="InterPro" id="IPR013320">
    <property type="entry name" value="ConA-like_dom_sf"/>
</dbReference>
<evidence type="ECO:0000313" key="6">
    <source>
        <dbReference type="EMBL" id="MBW0518682.1"/>
    </source>
</evidence>
<dbReference type="OrthoDB" id="10266026at2759"/>
<dbReference type="GO" id="GO:0048188">
    <property type="term" value="C:Set1C/COMPASS complex"/>
    <property type="evidence" value="ECO:0007669"/>
    <property type="project" value="InterPro"/>
</dbReference>
<dbReference type="SMART" id="SM00449">
    <property type="entry name" value="SPRY"/>
    <property type="match status" value="1"/>
</dbReference>
<gene>
    <name evidence="6" type="ORF">O181_058397</name>
</gene>
<feature type="compositionally biased region" description="Polar residues" evidence="4">
    <location>
        <begin position="171"/>
        <end position="187"/>
    </location>
</feature>
<keyword evidence="7" id="KW-1185">Reference proteome</keyword>
<feature type="region of interest" description="Disordered" evidence="4">
    <location>
        <begin position="432"/>
        <end position="470"/>
    </location>
</feature>
<dbReference type="Proteomes" id="UP000765509">
    <property type="component" value="Unassembled WGS sequence"/>
</dbReference>
<evidence type="ECO:0000256" key="4">
    <source>
        <dbReference type="SAM" id="MobiDB-lite"/>
    </source>
</evidence>
<dbReference type="InterPro" id="IPR001870">
    <property type="entry name" value="B30.2/SPRY"/>
</dbReference>
<dbReference type="InterPro" id="IPR037353">
    <property type="entry name" value="ASH2"/>
</dbReference>
<evidence type="ECO:0000256" key="1">
    <source>
        <dbReference type="ARBA" id="ARBA00004123"/>
    </source>
</evidence>
<evidence type="ECO:0000256" key="3">
    <source>
        <dbReference type="ARBA" id="ARBA00038149"/>
    </source>
</evidence>
<name>A0A9Q3HWD9_9BASI</name>
<dbReference type="PANTHER" id="PTHR10598">
    <property type="entry name" value="SET1/ASH2 HISTONE METHYLTRANSFERASE COMPLEX SUBUNIT ASH2"/>
    <property type="match status" value="1"/>
</dbReference>
<feature type="compositionally biased region" description="Polar residues" evidence="4">
    <location>
        <begin position="672"/>
        <end position="681"/>
    </location>
</feature>
<comment type="subcellular location">
    <subcellularLocation>
        <location evidence="1">Nucleus</location>
    </subcellularLocation>
</comment>
<reference evidence="6" key="1">
    <citation type="submission" date="2021-03" db="EMBL/GenBank/DDBJ databases">
        <title>Draft genome sequence of rust myrtle Austropuccinia psidii MF-1, a brazilian biotype.</title>
        <authorList>
            <person name="Quecine M.C."/>
            <person name="Pachon D.M.R."/>
            <person name="Bonatelli M.L."/>
            <person name="Correr F.H."/>
            <person name="Franceschini L.M."/>
            <person name="Leite T.F."/>
            <person name="Margarido G.R.A."/>
            <person name="Almeida C.A."/>
            <person name="Ferrarezi J.A."/>
            <person name="Labate C.A."/>
        </authorList>
    </citation>
    <scope>NUCLEOTIDE SEQUENCE</scope>
    <source>
        <strain evidence="6">MF-1</strain>
    </source>
</reference>
<feature type="region of interest" description="Disordered" evidence="4">
    <location>
        <begin position="629"/>
        <end position="685"/>
    </location>
</feature>
<dbReference type="AlphaFoldDB" id="A0A9Q3HWD9"/>
<dbReference type="GO" id="GO:0000976">
    <property type="term" value="F:transcription cis-regulatory region binding"/>
    <property type="evidence" value="ECO:0007669"/>
    <property type="project" value="TreeGrafter"/>
</dbReference>
<proteinExistence type="inferred from homology"/>
<accession>A0A9Q3HWD9</accession>
<evidence type="ECO:0000313" key="7">
    <source>
        <dbReference type="Proteomes" id="UP000765509"/>
    </source>
</evidence>
<comment type="similarity">
    <text evidence="3">Belongs to the cclA family.</text>
</comment>